<dbReference type="InParanoid" id="S2JS32"/>
<gene>
    <name evidence="3" type="ORF">HMPREF1544_00105</name>
</gene>
<evidence type="ECO:0000313" key="4">
    <source>
        <dbReference type="Proteomes" id="UP000014254"/>
    </source>
</evidence>
<feature type="domain" description="DUF8032" evidence="2">
    <location>
        <begin position="313"/>
        <end position="406"/>
    </location>
</feature>
<evidence type="ECO:0000259" key="2">
    <source>
        <dbReference type="Pfam" id="PF26087"/>
    </source>
</evidence>
<dbReference type="eggNOG" id="ENOG502QY0U">
    <property type="taxonomic scope" value="Eukaryota"/>
</dbReference>
<dbReference type="AlphaFoldDB" id="S2JS32"/>
<dbReference type="InterPro" id="IPR058345">
    <property type="entry name" value="DUF8032"/>
</dbReference>
<dbReference type="Proteomes" id="UP000014254">
    <property type="component" value="Unassembled WGS sequence"/>
</dbReference>
<dbReference type="Pfam" id="PF26087">
    <property type="entry name" value="DUF8032"/>
    <property type="match status" value="1"/>
</dbReference>
<reference evidence="4" key="1">
    <citation type="submission" date="2013-05" db="EMBL/GenBank/DDBJ databases">
        <title>The Genome sequence of Mucor circinelloides f. circinelloides 1006PhL.</title>
        <authorList>
            <consortium name="The Broad Institute Genomics Platform"/>
            <person name="Cuomo C."/>
            <person name="Earl A."/>
            <person name="Findley K."/>
            <person name="Lee S.C."/>
            <person name="Walker B."/>
            <person name="Young S."/>
            <person name="Zeng Q."/>
            <person name="Gargeya S."/>
            <person name="Fitzgerald M."/>
            <person name="Haas B."/>
            <person name="Abouelleil A."/>
            <person name="Allen A.W."/>
            <person name="Alvarado L."/>
            <person name="Arachchi H.M."/>
            <person name="Berlin A.M."/>
            <person name="Chapman S.B."/>
            <person name="Gainer-Dewar J."/>
            <person name="Goldberg J."/>
            <person name="Griggs A."/>
            <person name="Gujja S."/>
            <person name="Hansen M."/>
            <person name="Howarth C."/>
            <person name="Imamovic A."/>
            <person name="Ireland A."/>
            <person name="Larimer J."/>
            <person name="McCowan C."/>
            <person name="Murphy C."/>
            <person name="Pearson M."/>
            <person name="Poon T.W."/>
            <person name="Priest M."/>
            <person name="Roberts A."/>
            <person name="Saif S."/>
            <person name="Shea T."/>
            <person name="Sisk P."/>
            <person name="Sykes S."/>
            <person name="Wortman J."/>
            <person name="Nusbaum C."/>
            <person name="Birren B."/>
        </authorList>
    </citation>
    <scope>NUCLEOTIDE SEQUENCE [LARGE SCALE GENOMIC DNA]</scope>
    <source>
        <strain evidence="4">1006PhL</strain>
    </source>
</reference>
<feature type="compositionally biased region" description="Low complexity" evidence="1">
    <location>
        <begin position="195"/>
        <end position="213"/>
    </location>
</feature>
<accession>S2JS32</accession>
<keyword evidence="4" id="KW-1185">Reference proteome</keyword>
<dbReference type="EMBL" id="KE123896">
    <property type="protein sequence ID" value="EPB93031.1"/>
    <property type="molecule type" value="Genomic_DNA"/>
</dbReference>
<feature type="compositionally biased region" description="Polar residues" evidence="1">
    <location>
        <begin position="185"/>
        <end position="194"/>
    </location>
</feature>
<dbReference type="VEuPathDB" id="FungiDB:HMPREF1544_00105"/>
<dbReference type="STRING" id="1220926.S2JS32"/>
<feature type="compositionally biased region" description="Low complexity" evidence="1">
    <location>
        <begin position="252"/>
        <end position="261"/>
    </location>
</feature>
<dbReference type="PANTHER" id="PTHR22949:SF0">
    <property type="entry name" value="RE27538P"/>
    <property type="match status" value="1"/>
</dbReference>
<protein>
    <recommendedName>
        <fullName evidence="2">DUF8032 domain-containing protein</fullName>
    </recommendedName>
</protein>
<proteinExistence type="predicted"/>
<name>S2JS32_MUCC1</name>
<feature type="region of interest" description="Disordered" evidence="1">
    <location>
        <begin position="252"/>
        <end position="289"/>
    </location>
</feature>
<dbReference type="OrthoDB" id="5599902at2759"/>
<sequence length="439" mass="49531">MNNPTAYLNTSSDQIFASTNNEFTNSSSFPTTWCPTATDNTTAPFNSSQQVNFLDVLGSNELDMSLWPLTNVIDHPIQQRPVQQQQQQTQLMIDPLDNLFAPWNNNMVQVPPTIKEEWPLSNNNVLQEEPLSYLPMPTSQSQSSLNMLPITPPVNAPSNSFAAMQTNKQPINYSNYNNSMYSSNLQQHQFSRETTPPSSASVSGSNSPNSSISTPPPIAYCLPPQQQQQPMMPQQLYHTNKINYNNAASATNTTSLNTSTTHKVRGTCRRRSADGHSAPTRTYRRRASSHPSVASVVSLSAHEPVARIIDGVEYITFLYSHDRLVKEYTVRTNVDTVNLDDIPVGFRVQNAIYPRANVSREEYDGNRWEYETSCNKLGWELCWLNQEQLCGRRGLIQRAVDSYRNRHAEMRSRRVTRQEKVANGTLRKRRAKKAASAIL</sequence>
<evidence type="ECO:0000256" key="1">
    <source>
        <dbReference type="SAM" id="MobiDB-lite"/>
    </source>
</evidence>
<dbReference type="OMA" id="IKEEWPL"/>
<organism evidence="3 4">
    <name type="scientific">Mucor circinelloides f. circinelloides (strain 1006PhL)</name>
    <name type="common">Mucormycosis agent</name>
    <name type="synonym">Calyptromyces circinelloides</name>
    <dbReference type="NCBI Taxonomy" id="1220926"/>
    <lineage>
        <taxon>Eukaryota</taxon>
        <taxon>Fungi</taxon>
        <taxon>Fungi incertae sedis</taxon>
        <taxon>Mucoromycota</taxon>
        <taxon>Mucoromycotina</taxon>
        <taxon>Mucoromycetes</taxon>
        <taxon>Mucorales</taxon>
        <taxon>Mucorineae</taxon>
        <taxon>Mucoraceae</taxon>
        <taxon>Mucor</taxon>
    </lineage>
</organism>
<evidence type="ECO:0000313" key="3">
    <source>
        <dbReference type="EMBL" id="EPB93031.1"/>
    </source>
</evidence>
<feature type="region of interest" description="Disordered" evidence="1">
    <location>
        <begin position="185"/>
        <end position="227"/>
    </location>
</feature>
<dbReference type="PANTHER" id="PTHR22949">
    <property type="entry name" value="WHITE COLLAR 2 PROTEIN WC2"/>
    <property type="match status" value="1"/>
</dbReference>